<keyword evidence="2" id="KW-1185">Reference proteome</keyword>
<protein>
    <submittedName>
        <fullName evidence="1">Uncharacterized protein</fullName>
    </submittedName>
</protein>
<proteinExistence type="predicted"/>
<organism evidence="1 2">
    <name type="scientific">Haloarcula tailed virus 2</name>
    <dbReference type="NCBI Taxonomy" id="2877989"/>
    <lineage>
        <taxon>Viruses</taxon>
        <taxon>Duplodnaviria</taxon>
        <taxon>Heunggongvirae</taxon>
        <taxon>Uroviricota</taxon>
        <taxon>Caudoviricetes</taxon>
        <taxon>Thumleimavirales</taxon>
        <taxon>Soleiviridae</taxon>
        <taxon>Eilatmyovirus</taxon>
        <taxon>Eilatmyovirus salis</taxon>
        <taxon>Eilatmyovirus HATV2</taxon>
    </lineage>
</organism>
<accession>A0AAE8Y1M0</accession>
<dbReference type="Proteomes" id="UP000827814">
    <property type="component" value="Segment"/>
</dbReference>
<gene>
    <name evidence="1" type="ORF">HATV-2_gp37</name>
</gene>
<dbReference type="EMBL" id="MZ334525">
    <property type="protein sequence ID" value="UBF23188.1"/>
    <property type="molecule type" value="Genomic_DNA"/>
</dbReference>
<evidence type="ECO:0000313" key="1">
    <source>
        <dbReference type="EMBL" id="UBF23188.1"/>
    </source>
</evidence>
<reference evidence="1" key="1">
    <citation type="submission" date="2021-05" db="EMBL/GenBank/DDBJ databases">
        <title>Diversity, taxonomy and evolution of archaeal viruses of the class Caudoviricetes.</title>
        <authorList>
            <person name="Liu Y."/>
            <person name="Demina T.A."/>
            <person name="Roux S."/>
            <person name="Aiewsakun P."/>
            <person name="Kazlauskas D."/>
            <person name="Simmonds P."/>
            <person name="Prangishvili D."/>
            <person name="Oksanen H.M."/>
            <person name="Krupovic M."/>
        </authorList>
    </citation>
    <scope>NUCLEOTIDE SEQUENCE</scope>
    <source>
        <strain evidence="1">HATV-2/44</strain>
    </source>
</reference>
<name>A0AAE8Y1M0_9CAUD</name>
<evidence type="ECO:0000313" key="2">
    <source>
        <dbReference type="Proteomes" id="UP000827814"/>
    </source>
</evidence>
<sequence>MAYDGRKRIEQYNVPESFANWELYESKFTAELVVLVYRHKSGNMWMVVSEAHTTEGPMYEATAFVDGEAPTLANFETGGLLYKLEEKMSWEVTAVSRYYKGGASQVYDYVQL</sequence>